<protein>
    <submittedName>
        <fullName evidence="2">ASCH domain-containing protein</fullName>
    </submittedName>
</protein>
<evidence type="ECO:0000313" key="3">
    <source>
        <dbReference type="Proteomes" id="UP001343257"/>
    </source>
</evidence>
<evidence type="ECO:0000313" key="2">
    <source>
        <dbReference type="EMBL" id="MED5017913.1"/>
    </source>
</evidence>
<sequence length="122" mass="13786">MDALIIKAKWADLILNGSKRWEIRGSRTTKRGTIGIIKSRSGKVYGQVDLVGCIPLTMDEWANNKDKHMVDYADIDYNTPHAWVLANPVIYPEPIAYQHPQGAVIWVKLPESIHSSNVMSRN</sequence>
<proteinExistence type="predicted"/>
<dbReference type="InterPro" id="IPR015947">
    <property type="entry name" value="PUA-like_sf"/>
</dbReference>
<dbReference type="EMBL" id="JARTLD010000028">
    <property type="protein sequence ID" value="MED5017913.1"/>
    <property type="molecule type" value="Genomic_DNA"/>
</dbReference>
<dbReference type="Proteomes" id="UP001343257">
    <property type="component" value="Unassembled WGS sequence"/>
</dbReference>
<reference evidence="2 3" key="1">
    <citation type="submission" date="2023-03" db="EMBL/GenBank/DDBJ databases">
        <title>Bacillus Genome Sequencing.</title>
        <authorList>
            <person name="Dunlap C."/>
        </authorList>
    </citation>
    <scope>NUCLEOTIDE SEQUENCE [LARGE SCALE GENOMIC DNA]</scope>
    <source>
        <strain evidence="2 3">NRS-52</strain>
    </source>
</reference>
<dbReference type="Gene3D" id="2.30.130.30">
    <property type="entry name" value="Hypothetical protein"/>
    <property type="match status" value="1"/>
</dbReference>
<accession>A0ABU6PUZ8</accession>
<dbReference type="RefSeq" id="WP_328277892.1">
    <property type="nucleotide sequence ID" value="NZ_JARTLD010000028.1"/>
</dbReference>
<dbReference type="Pfam" id="PF04266">
    <property type="entry name" value="ASCH"/>
    <property type="match status" value="1"/>
</dbReference>
<name>A0ABU6PUZ8_9BACL</name>
<keyword evidence="3" id="KW-1185">Reference proteome</keyword>
<evidence type="ECO:0000259" key="1">
    <source>
        <dbReference type="Pfam" id="PF04266"/>
    </source>
</evidence>
<gene>
    <name evidence="2" type="ORF">P9847_11425</name>
</gene>
<dbReference type="InterPro" id="IPR007374">
    <property type="entry name" value="ASCH_domain"/>
</dbReference>
<organism evidence="2 3">
    <name type="scientific">Paenibacillus chibensis</name>
    <dbReference type="NCBI Taxonomy" id="59846"/>
    <lineage>
        <taxon>Bacteria</taxon>
        <taxon>Bacillati</taxon>
        <taxon>Bacillota</taxon>
        <taxon>Bacilli</taxon>
        <taxon>Bacillales</taxon>
        <taxon>Paenibacillaceae</taxon>
        <taxon>Paenibacillus</taxon>
    </lineage>
</organism>
<comment type="caution">
    <text evidence="2">The sequence shown here is derived from an EMBL/GenBank/DDBJ whole genome shotgun (WGS) entry which is preliminary data.</text>
</comment>
<feature type="domain" description="ASCH" evidence="1">
    <location>
        <begin position="5"/>
        <end position="63"/>
    </location>
</feature>
<dbReference type="SUPFAM" id="SSF88697">
    <property type="entry name" value="PUA domain-like"/>
    <property type="match status" value="1"/>
</dbReference>